<keyword evidence="2" id="KW-0808">Transferase</keyword>
<evidence type="ECO:0000256" key="2">
    <source>
        <dbReference type="ARBA" id="ARBA00022679"/>
    </source>
</evidence>
<dbReference type="PANTHER" id="PTHR43085">
    <property type="entry name" value="HEXOKINASE FAMILY MEMBER"/>
    <property type="match status" value="1"/>
</dbReference>
<dbReference type="Pfam" id="PF00294">
    <property type="entry name" value="PfkB"/>
    <property type="match status" value="1"/>
</dbReference>
<proteinExistence type="inferred from homology"/>
<dbReference type="GO" id="GO:0016301">
    <property type="term" value="F:kinase activity"/>
    <property type="evidence" value="ECO:0007669"/>
    <property type="project" value="UniProtKB-KW"/>
</dbReference>
<evidence type="ECO:0000256" key="1">
    <source>
        <dbReference type="ARBA" id="ARBA00010688"/>
    </source>
</evidence>
<dbReference type="EMBL" id="AP019791">
    <property type="protein sequence ID" value="BBL79923.1"/>
    <property type="molecule type" value="Genomic_DNA"/>
</dbReference>
<evidence type="ECO:0000256" key="3">
    <source>
        <dbReference type="ARBA" id="ARBA00022777"/>
    </source>
</evidence>
<dbReference type="PANTHER" id="PTHR43085:SF57">
    <property type="entry name" value="CARBOHYDRATE KINASE PFKB DOMAIN-CONTAINING PROTEIN"/>
    <property type="match status" value="1"/>
</dbReference>
<protein>
    <submittedName>
        <fullName evidence="5">Sugar kinase</fullName>
    </submittedName>
</protein>
<dbReference type="SUPFAM" id="SSF53613">
    <property type="entry name" value="Ribokinase-like"/>
    <property type="match status" value="1"/>
</dbReference>
<comment type="similarity">
    <text evidence="1">Belongs to the carbohydrate kinase PfkB family.</text>
</comment>
<dbReference type="InterPro" id="IPR011611">
    <property type="entry name" value="PfkB_dom"/>
</dbReference>
<dbReference type="Gene3D" id="3.40.1190.20">
    <property type="match status" value="1"/>
</dbReference>
<feature type="domain" description="Carbohydrate kinase PfkB" evidence="4">
    <location>
        <begin position="10"/>
        <end position="339"/>
    </location>
</feature>
<gene>
    <name evidence="5" type="ORF">RxyAA322_17770</name>
</gene>
<evidence type="ECO:0000313" key="6">
    <source>
        <dbReference type="Proteomes" id="UP000318065"/>
    </source>
</evidence>
<dbReference type="RefSeq" id="WP_143527944.1">
    <property type="nucleotide sequence ID" value="NZ_AP019791.1"/>
</dbReference>
<keyword evidence="6" id="KW-1185">Reference proteome</keyword>
<evidence type="ECO:0000259" key="4">
    <source>
        <dbReference type="Pfam" id="PF00294"/>
    </source>
</evidence>
<dbReference type="OrthoDB" id="9808275at2"/>
<sequence>MTERAVIAGHLCLDLIPRLPSGPDGFRFRPGALVPAGRATVSTGGCVPNTGLALHRLGADVNLLGKVGDDPFGELVRGALAREGEHLARDLLRSPGAHTSYSIVLSPPREDRMILHYPGANDDFGPEDVPDAALRRAALFHFGYPPVMRRMYEDGGASLASLMSRARAAGLLTSLDMAYPDPVSPAGRADWPRILARALPHVDVFLPSLEETLLMLRSEAPSGRARPQDIRSLAERLLSLGPAVVGLKMGERGIYLSTAAEKRLAQAGPPLSRSPGAWAGRELWSGAFETKTTGTTGAGDAAVAGFLFGLLNEMPPEKALTAACAAGACSVEAPDATSGIRRWEEVELRIERGWRRRRPPVDASWREAAWPGLWAGPEDRCA</sequence>
<reference evidence="5" key="1">
    <citation type="journal article" date="2019" name="Microbiol. Resour. Announc.">
        <title>Complete Genome Sequence of Rubrobacter xylanophilus Strain AA3-22, Isolated from Arima Onsen in Japan.</title>
        <authorList>
            <person name="Tomariguchi N."/>
            <person name="Miyazaki K."/>
        </authorList>
    </citation>
    <scope>NUCLEOTIDE SEQUENCE [LARGE SCALE GENOMIC DNA]</scope>
    <source>
        <strain evidence="5">AA3-22</strain>
    </source>
</reference>
<evidence type="ECO:0000313" key="5">
    <source>
        <dbReference type="EMBL" id="BBL79923.1"/>
    </source>
</evidence>
<dbReference type="AlphaFoldDB" id="A0A510HMV1"/>
<dbReference type="Proteomes" id="UP000318065">
    <property type="component" value="Chromosome"/>
</dbReference>
<keyword evidence="3 5" id="KW-0418">Kinase</keyword>
<organism evidence="5 6">
    <name type="scientific">Rubrobacter xylanophilus</name>
    <dbReference type="NCBI Taxonomy" id="49319"/>
    <lineage>
        <taxon>Bacteria</taxon>
        <taxon>Bacillati</taxon>
        <taxon>Actinomycetota</taxon>
        <taxon>Rubrobacteria</taxon>
        <taxon>Rubrobacterales</taxon>
        <taxon>Rubrobacteraceae</taxon>
        <taxon>Rubrobacter</taxon>
    </lineage>
</organism>
<dbReference type="InterPro" id="IPR029056">
    <property type="entry name" value="Ribokinase-like"/>
</dbReference>
<name>A0A510HMV1_9ACTN</name>
<dbReference type="InterPro" id="IPR050306">
    <property type="entry name" value="PfkB_Carbo_kinase"/>
</dbReference>
<accession>A0A510HMV1</accession>